<dbReference type="Proteomes" id="UP000490939">
    <property type="component" value="Unassembled WGS sequence"/>
</dbReference>
<evidence type="ECO:0000313" key="2">
    <source>
        <dbReference type="EMBL" id="KAE9972622.1"/>
    </source>
</evidence>
<evidence type="ECO:0000256" key="1">
    <source>
        <dbReference type="SAM" id="MobiDB-lite"/>
    </source>
</evidence>
<keyword evidence="7" id="KW-1185">Reference proteome</keyword>
<comment type="caution">
    <text evidence="3">The sequence shown here is derived from an EMBL/GenBank/DDBJ whole genome shotgun (WGS) entry which is preliminary data.</text>
</comment>
<organism evidence="3 5">
    <name type="scientific">Venturia inaequalis</name>
    <name type="common">Apple scab fungus</name>
    <dbReference type="NCBI Taxonomy" id="5025"/>
    <lineage>
        <taxon>Eukaryota</taxon>
        <taxon>Fungi</taxon>
        <taxon>Dikarya</taxon>
        <taxon>Ascomycota</taxon>
        <taxon>Pezizomycotina</taxon>
        <taxon>Dothideomycetes</taxon>
        <taxon>Pleosporomycetidae</taxon>
        <taxon>Venturiales</taxon>
        <taxon>Venturiaceae</taxon>
        <taxon>Venturia</taxon>
    </lineage>
</organism>
<dbReference type="EMBL" id="WNWS01000264">
    <property type="protein sequence ID" value="KAE9972622.1"/>
    <property type="molecule type" value="Genomic_DNA"/>
</dbReference>
<evidence type="ECO:0000313" key="4">
    <source>
        <dbReference type="EMBL" id="KAE9979797.1"/>
    </source>
</evidence>
<proteinExistence type="predicted"/>
<dbReference type="EMBL" id="WNWQ01000148">
    <property type="protein sequence ID" value="KAE9976701.1"/>
    <property type="molecule type" value="Genomic_DNA"/>
</dbReference>
<dbReference type="Proteomes" id="UP000433883">
    <property type="component" value="Unassembled WGS sequence"/>
</dbReference>
<dbReference type="Proteomes" id="UP000447873">
    <property type="component" value="Unassembled WGS sequence"/>
</dbReference>
<protein>
    <submittedName>
        <fullName evidence="3">Uncharacterized protein</fullName>
    </submittedName>
</protein>
<reference evidence="3 5" key="1">
    <citation type="submission" date="2019-11" db="EMBL/GenBank/DDBJ databases">
        <title>Venturia inaequalis Genome Resource.</title>
        <authorList>
            <person name="Lichtner F.J."/>
        </authorList>
    </citation>
    <scope>NUCLEOTIDE SEQUENCE [LARGE SCALE GENOMIC DNA]</scope>
    <source>
        <strain evidence="2 6">120213</strain>
        <strain evidence="3">Bline_iso_100314</strain>
        <strain evidence="4 7">DMI_063113</strain>
    </source>
</reference>
<evidence type="ECO:0000313" key="5">
    <source>
        <dbReference type="Proteomes" id="UP000433883"/>
    </source>
</evidence>
<dbReference type="AlphaFoldDB" id="A0A8H3UWL8"/>
<name>A0A8H3UWL8_VENIN</name>
<evidence type="ECO:0000313" key="6">
    <source>
        <dbReference type="Proteomes" id="UP000447873"/>
    </source>
</evidence>
<evidence type="ECO:0000313" key="3">
    <source>
        <dbReference type="EMBL" id="KAE9976701.1"/>
    </source>
</evidence>
<dbReference type="EMBL" id="WNWR01000404">
    <property type="protein sequence ID" value="KAE9979797.1"/>
    <property type="molecule type" value="Genomic_DNA"/>
</dbReference>
<evidence type="ECO:0000313" key="7">
    <source>
        <dbReference type="Proteomes" id="UP000490939"/>
    </source>
</evidence>
<gene>
    <name evidence="3" type="ORF">BLS_001908</name>
    <name evidence="4" type="ORF">EG327_006890</name>
    <name evidence="2" type="ORF">EG328_004880</name>
</gene>
<sequence length="151" mass="17791">MAPQSPNQTTPSKPAKPPTSFLTLPREIRQRILILAKNYKTILPVFGMAAHADPEALTLMLEEYRNKNQQRTEEEHRNFSSMHPNIEADMEYVVERWEAMSTVEEDIAALEKEMMPGYRIWLHPLVGDEEKLIEVETKEEYLRVLLRRFYF</sequence>
<accession>A0A8H3UWL8</accession>
<feature type="region of interest" description="Disordered" evidence="1">
    <location>
        <begin position="1"/>
        <end position="21"/>
    </location>
</feature>